<dbReference type="SUPFAM" id="SSF54373">
    <property type="entry name" value="FAD-linked reductases, C-terminal domain"/>
    <property type="match status" value="1"/>
</dbReference>
<comment type="caution">
    <text evidence="3">The sequence shown here is derived from an EMBL/GenBank/DDBJ whole genome shotgun (WGS) entry which is preliminary data.</text>
</comment>
<proteinExistence type="inferred from homology"/>
<comment type="similarity">
    <text evidence="1">Belongs to the GMC oxidoreductase family.</text>
</comment>
<evidence type="ECO:0000313" key="3">
    <source>
        <dbReference type="EMBL" id="KAK3085801.1"/>
    </source>
</evidence>
<dbReference type="GO" id="GO:0005743">
    <property type="term" value="C:mitochondrial inner membrane"/>
    <property type="evidence" value="ECO:0007669"/>
    <property type="project" value="TreeGrafter"/>
</dbReference>
<dbReference type="Proteomes" id="UP001186944">
    <property type="component" value="Unassembled WGS sequence"/>
</dbReference>
<dbReference type="Gene3D" id="3.30.560.10">
    <property type="entry name" value="Glucose Oxidase, domain 3"/>
    <property type="match status" value="1"/>
</dbReference>
<sequence>MWRPWAKTLSKKIAEATGLPLEKKVFEVLGYCTEKEKVLPGLLAEATSPIIKAELTKMLIQEGVEENWARQLINEASTEGKVDDPEHMKTLGDLKTLFKILRANDIKIAVCTSDNRKGTIDFLKEVGLEKYIDHVTCGDDPGSEPKPSPSTAWNICKNLGIEPSDAVIVGDTKTDMLLGHNANLGWSVGVLSGVGQTPDLLPHASHVITDIDDLLPIILPHEDWKSCYAYSDSKRILMEPHDLEESEAGIHGNATVSDGHQKMNVADVELVILDLHGTLLCTHDRYSDFLEYFDSRLRQVTGMNLKDKLYREVGMDQSTNKLTHGLLADGSMSQVKGSLVSLLRKEGYFYEEAVMIVNQIWKESQNILLSEPKALHPNIKAVFKKLKKCNVKIAISTGESRESALSDLLKLDLMKYVDMMVCGDDPNSDFTEGTDTQLICEELRVNPSKVMVVGDSIGDLTVSSKAQVKKRIGVLSGVGTLGELEPHADHVIPDVLDIPVVQHLPGVGQNLQDHLEVYVQQECTKPVTLYTAQWKFPHNMIKIGMEWFIKQTGDGATAHLESGGFIRSRPGVDHPDIQFHFLPSTVNDHGRVMGDRHAFQVHVGPMRPTSRGFMKLKSRNPRDHPTLVANYLTTEQDIREMRDSIKLSREIFQQKAFDEFSGPELLPGADVKTDAQLDEYNRNMADSAYHPSCTCKMGSSSDPMAVVDAAGKVYGIDGLRVVDASVMPSVASGNLNGPTVMVAEKMADAILGKQPLPKSTAPVYRPKTLETQR</sequence>
<dbReference type="Pfam" id="PF05199">
    <property type="entry name" value="GMC_oxred_C"/>
    <property type="match status" value="1"/>
</dbReference>
<dbReference type="AlphaFoldDB" id="A0AA89BSI7"/>
<evidence type="ECO:0000259" key="2">
    <source>
        <dbReference type="Pfam" id="PF05199"/>
    </source>
</evidence>
<accession>A0AA89BSI7</accession>
<name>A0AA89BSI7_PINIB</name>
<feature type="domain" description="Glucose-methanol-choline oxidoreductase C-terminal" evidence="2">
    <location>
        <begin position="608"/>
        <end position="743"/>
    </location>
</feature>
<dbReference type="InterPro" id="IPR007867">
    <property type="entry name" value="GMC_OxRtase_C"/>
</dbReference>
<dbReference type="SUPFAM" id="SSF51905">
    <property type="entry name" value="FAD/NAD(P)-binding domain"/>
    <property type="match status" value="1"/>
</dbReference>
<dbReference type="GO" id="GO:0008812">
    <property type="term" value="F:choline dehydrogenase activity"/>
    <property type="evidence" value="ECO:0007669"/>
    <property type="project" value="TreeGrafter"/>
</dbReference>
<gene>
    <name evidence="3" type="ORF">FSP39_008859</name>
</gene>
<dbReference type="GO" id="GO:0050660">
    <property type="term" value="F:flavin adenine dinucleotide binding"/>
    <property type="evidence" value="ECO:0007669"/>
    <property type="project" value="InterPro"/>
</dbReference>
<keyword evidence="4" id="KW-1185">Reference proteome</keyword>
<dbReference type="Pfam" id="PF00702">
    <property type="entry name" value="Hydrolase"/>
    <property type="match status" value="1"/>
</dbReference>
<protein>
    <recommendedName>
        <fullName evidence="2">Glucose-methanol-choline oxidoreductase C-terminal domain-containing protein</fullName>
    </recommendedName>
</protein>
<dbReference type="InterPro" id="IPR023214">
    <property type="entry name" value="HAD_sf"/>
</dbReference>
<dbReference type="InterPro" id="IPR036412">
    <property type="entry name" value="HAD-like_sf"/>
</dbReference>
<dbReference type="InterPro" id="IPR036188">
    <property type="entry name" value="FAD/NAD-bd_sf"/>
</dbReference>
<dbReference type="Gene3D" id="3.40.50.1000">
    <property type="entry name" value="HAD superfamily/HAD-like"/>
    <property type="match status" value="2"/>
</dbReference>
<evidence type="ECO:0000256" key="1">
    <source>
        <dbReference type="ARBA" id="ARBA00010790"/>
    </source>
</evidence>
<dbReference type="Pfam" id="PF13419">
    <property type="entry name" value="HAD_2"/>
    <property type="match status" value="1"/>
</dbReference>
<organism evidence="3 4">
    <name type="scientific">Pinctada imbricata</name>
    <name type="common">Atlantic pearl-oyster</name>
    <name type="synonym">Pinctada martensii</name>
    <dbReference type="NCBI Taxonomy" id="66713"/>
    <lineage>
        <taxon>Eukaryota</taxon>
        <taxon>Metazoa</taxon>
        <taxon>Spiralia</taxon>
        <taxon>Lophotrochozoa</taxon>
        <taxon>Mollusca</taxon>
        <taxon>Bivalvia</taxon>
        <taxon>Autobranchia</taxon>
        <taxon>Pteriomorphia</taxon>
        <taxon>Pterioida</taxon>
        <taxon>Pterioidea</taxon>
        <taxon>Pteriidae</taxon>
        <taxon>Pinctada</taxon>
    </lineage>
</organism>
<evidence type="ECO:0000313" key="4">
    <source>
        <dbReference type="Proteomes" id="UP001186944"/>
    </source>
</evidence>
<reference evidence="3" key="1">
    <citation type="submission" date="2019-08" db="EMBL/GenBank/DDBJ databases">
        <title>The improved chromosome-level genome for the pearl oyster Pinctada fucata martensii using PacBio sequencing and Hi-C.</title>
        <authorList>
            <person name="Zheng Z."/>
        </authorList>
    </citation>
    <scope>NUCLEOTIDE SEQUENCE</scope>
    <source>
        <strain evidence="3">ZZ-2019</strain>
        <tissue evidence="3">Adductor muscle</tissue>
    </source>
</reference>
<dbReference type="EMBL" id="VSWD01000012">
    <property type="protein sequence ID" value="KAK3085801.1"/>
    <property type="molecule type" value="Genomic_DNA"/>
</dbReference>
<dbReference type="PANTHER" id="PTHR11552:SF147">
    <property type="entry name" value="CHOLINE DEHYDROGENASE, MITOCHONDRIAL"/>
    <property type="match status" value="1"/>
</dbReference>
<dbReference type="Gene3D" id="1.10.150.730">
    <property type="match status" value="1"/>
</dbReference>
<dbReference type="InterPro" id="IPR041492">
    <property type="entry name" value="HAD_2"/>
</dbReference>
<dbReference type="PANTHER" id="PTHR11552">
    <property type="entry name" value="GLUCOSE-METHANOL-CHOLINE GMC OXIDOREDUCTASE"/>
    <property type="match status" value="1"/>
</dbReference>
<dbReference type="SUPFAM" id="SSF56784">
    <property type="entry name" value="HAD-like"/>
    <property type="match status" value="2"/>
</dbReference>
<dbReference type="Gene3D" id="3.50.50.60">
    <property type="entry name" value="FAD/NAD(P)-binding domain"/>
    <property type="match status" value="1"/>
</dbReference>
<dbReference type="CDD" id="cd01427">
    <property type="entry name" value="HAD_like"/>
    <property type="match status" value="1"/>
</dbReference>
<dbReference type="InterPro" id="IPR012132">
    <property type="entry name" value="GMC_OxRdtase"/>
</dbReference>